<sequence length="89" mass="10401">MDSLSKRFKHLAHLNLLKLKTGWSWIKNDSFHFSEFLVIMFGCMVETDSLANYPRICDIIKYWASKISRKKKNTALPALKQLLFSVLSH</sequence>
<name>A0A3M7PLQ1_BRAPC</name>
<reference evidence="1 2" key="1">
    <citation type="journal article" date="2018" name="Sci. Rep.">
        <title>Genomic signatures of local adaptation to the degree of environmental predictability in rotifers.</title>
        <authorList>
            <person name="Franch-Gras L."/>
            <person name="Hahn C."/>
            <person name="Garcia-Roger E.M."/>
            <person name="Carmona M.J."/>
            <person name="Serra M."/>
            <person name="Gomez A."/>
        </authorList>
    </citation>
    <scope>NUCLEOTIDE SEQUENCE [LARGE SCALE GENOMIC DNA]</scope>
    <source>
        <strain evidence="1">HYR1</strain>
    </source>
</reference>
<proteinExistence type="predicted"/>
<dbReference type="Proteomes" id="UP000276133">
    <property type="component" value="Unassembled WGS sequence"/>
</dbReference>
<evidence type="ECO:0000313" key="1">
    <source>
        <dbReference type="EMBL" id="RMZ99704.1"/>
    </source>
</evidence>
<dbReference type="AlphaFoldDB" id="A0A3M7PLQ1"/>
<protein>
    <submittedName>
        <fullName evidence="1">Uncharacterized protein</fullName>
    </submittedName>
</protein>
<evidence type="ECO:0000313" key="2">
    <source>
        <dbReference type="Proteomes" id="UP000276133"/>
    </source>
</evidence>
<gene>
    <name evidence="1" type="ORF">BpHYR1_048462</name>
</gene>
<organism evidence="1 2">
    <name type="scientific">Brachionus plicatilis</name>
    <name type="common">Marine rotifer</name>
    <name type="synonym">Brachionus muelleri</name>
    <dbReference type="NCBI Taxonomy" id="10195"/>
    <lineage>
        <taxon>Eukaryota</taxon>
        <taxon>Metazoa</taxon>
        <taxon>Spiralia</taxon>
        <taxon>Gnathifera</taxon>
        <taxon>Rotifera</taxon>
        <taxon>Eurotatoria</taxon>
        <taxon>Monogononta</taxon>
        <taxon>Pseudotrocha</taxon>
        <taxon>Ploima</taxon>
        <taxon>Brachionidae</taxon>
        <taxon>Brachionus</taxon>
    </lineage>
</organism>
<comment type="caution">
    <text evidence="1">The sequence shown here is derived from an EMBL/GenBank/DDBJ whole genome shotgun (WGS) entry which is preliminary data.</text>
</comment>
<keyword evidence="2" id="KW-1185">Reference proteome</keyword>
<accession>A0A3M7PLQ1</accession>
<dbReference type="EMBL" id="REGN01010103">
    <property type="protein sequence ID" value="RMZ99704.1"/>
    <property type="molecule type" value="Genomic_DNA"/>
</dbReference>